<evidence type="ECO:0000256" key="8">
    <source>
        <dbReference type="ARBA" id="ARBA00022842"/>
    </source>
</evidence>
<comment type="cofactor">
    <cofactor evidence="1">
        <name>Mg(2+)</name>
        <dbReference type="ChEBI" id="CHEBI:18420"/>
    </cofactor>
</comment>
<dbReference type="GO" id="GO:0046872">
    <property type="term" value="F:metal ion binding"/>
    <property type="evidence" value="ECO:0007669"/>
    <property type="project" value="UniProtKB-KW"/>
</dbReference>
<keyword evidence="7" id="KW-0067">ATP-binding</keyword>
<evidence type="ECO:0000256" key="9">
    <source>
        <dbReference type="SAM" id="MobiDB-lite"/>
    </source>
</evidence>
<keyword evidence="3" id="KW-0808">Transferase</keyword>
<proteinExistence type="inferred from homology"/>
<evidence type="ECO:0000256" key="6">
    <source>
        <dbReference type="ARBA" id="ARBA00022741"/>
    </source>
</evidence>
<name>A0A160TUI7_9ZZZZ</name>
<evidence type="ECO:0000256" key="7">
    <source>
        <dbReference type="ARBA" id="ARBA00022840"/>
    </source>
</evidence>
<keyword evidence="4" id="KW-0548">Nucleotidyltransferase</keyword>
<organism evidence="10">
    <name type="scientific">hydrothermal vent metagenome</name>
    <dbReference type="NCBI Taxonomy" id="652676"/>
    <lineage>
        <taxon>unclassified sequences</taxon>
        <taxon>metagenomes</taxon>
        <taxon>ecological metagenomes</taxon>
    </lineage>
</organism>
<dbReference type="PANTHER" id="PTHR32057">
    <property type="entry name" value="PROTEIN ADENYLYLTRANSFERASE SELO, MITOCHONDRIAL"/>
    <property type="match status" value="1"/>
</dbReference>
<dbReference type="HAMAP" id="MF_00692">
    <property type="entry name" value="SelO"/>
    <property type="match status" value="1"/>
</dbReference>
<dbReference type="GO" id="GO:0005524">
    <property type="term" value="F:ATP binding"/>
    <property type="evidence" value="ECO:0007669"/>
    <property type="project" value="UniProtKB-KW"/>
</dbReference>
<protein>
    <submittedName>
        <fullName evidence="10">Selenoprotein O and cysteine-containing homologs</fullName>
    </submittedName>
</protein>
<evidence type="ECO:0000313" key="10">
    <source>
        <dbReference type="EMBL" id="CUS51494.1"/>
    </source>
</evidence>
<evidence type="ECO:0000256" key="3">
    <source>
        <dbReference type="ARBA" id="ARBA00022679"/>
    </source>
</evidence>
<evidence type="ECO:0000256" key="2">
    <source>
        <dbReference type="ARBA" id="ARBA00009747"/>
    </source>
</evidence>
<comment type="similarity">
    <text evidence="2">Belongs to the SELO family.</text>
</comment>
<dbReference type="AlphaFoldDB" id="A0A160TUI7"/>
<sequence length="494" mass="54220">MDTATFPFDNTFARLPERFYARLAPTPVSSPRLVRLNDALARQLSLDPAHLTCASGVDVFAGNCVPDRADPLAMAYAGFQFGSWVPQLGDGRAILLGELIDCDGQRRDVQLKGAGPTPFSRMGDGRAGLGPVLREYIVSEAMAALGIPTTRSLAAVLTGERVIRENSLPGAVLTRVASSHIRVGTFQYFAGRRDTEALGLLADHVIHRHYPNLASADDPYLALLSAVIERQAALVAQWQLIGFIHGVMNTDNMSIAGETIDYGPCAFMDTYHPETVYSSIDHRGRYAYQNQPPIAHWNLAGLAQALLPLLSENEDEAVEKATAAINTFPECFKASYTAGLGRKLGLSTVDASDEVLGSDLLERMARNKADFTLTFRYLSALSQTQNDADNHVRALFEEPAEFDQWATDWRVRLVQDGVADSERQDQMREANPLYIPRNHLVEAAIRAAEDRDDLASFDHLVTVLTSPYQQQPGAEAYAEPPRPEQVVQQTFCGT</sequence>
<dbReference type="PANTHER" id="PTHR32057:SF14">
    <property type="entry name" value="PROTEIN ADENYLYLTRANSFERASE SELO, MITOCHONDRIAL"/>
    <property type="match status" value="1"/>
</dbReference>
<evidence type="ECO:0000256" key="4">
    <source>
        <dbReference type="ARBA" id="ARBA00022695"/>
    </source>
</evidence>
<gene>
    <name evidence="10" type="ORF">MGWOODY_XGa2321</name>
</gene>
<dbReference type="EMBL" id="CZRL01000064">
    <property type="protein sequence ID" value="CUS51494.1"/>
    <property type="molecule type" value="Genomic_DNA"/>
</dbReference>
<feature type="region of interest" description="Disordered" evidence="9">
    <location>
        <begin position="471"/>
        <end position="494"/>
    </location>
</feature>
<reference evidence="10" key="1">
    <citation type="submission" date="2015-10" db="EMBL/GenBank/DDBJ databases">
        <authorList>
            <person name="Gilbert D.G."/>
        </authorList>
    </citation>
    <scope>NUCLEOTIDE SEQUENCE</scope>
</reference>
<accession>A0A160TUI7</accession>
<keyword evidence="5" id="KW-0479">Metal-binding</keyword>
<evidence type="ECO:0000256" key="5">
    <source>
        <dbReference type="ARBA" id="ARBA00022723"/>
    </source>
</evidence>
<dbReference type="InterPro" id="IPR003846">
    <property type="entry name" value="SelO"/>
</dbReference>
<keyword evidence="6" id="KW-0547">Nucleotide-binding</keyword>
<dbReference type="NCBIfam" id="NF000658">
    <property type="entry name" value="PRK00029.1"/>
    <property type="match status" value="1"/>
</dbReference>
<dbReference type="GO" id="GO:0070733">
    <property type="term" value="F:AMPylase activity"/>
    <property type="evidence" value="ECO:0007669"/>
    <property type="project" value="TreeGrafter"/>
</dbReference>
<evidence type="ECO:0000256" key="1">
    <source>
        <dbReference type="ARBA" id="ARBA00001946"/>
    </source>
</evidence>
<dbReference type="Pfam" id="PF02696">
    <property type="entry name" value="SelO"/>
    <property type="match status" value="1"/>
</dbReference>
<keyword evidence="8" id="KW-0460">Magnesium</keyword>